<evidence type="ECO:0000256" key="2">
    <source>
        <dbReference type="ARBA" id="ARBA00022679"/>
    </source>
</evidence>
<protein>
    <submittedName>
        <fullName evidence="9">Serine/threonine protein kinase</fullName>
    </submittedName>
</protein>
<dbReference type="OrthoDB" id="5979581at2759"/>
<sequence>MTQNSIPEAVPQHNNDSTGDFGIFVSTEDEESDLQDAVEPWHRYDTKDNPRVLYPICLEVLNNRYLIEHKLGSGGFSTVWMAYDLGDKRDVALKVMSLKTEIAENEIRIQDKIRRKVPDSSHLVTYLATFHLPRDGNEGQHRVLYNVETEEDAHGNPYVCGQAVASDLNDTNCMWGSSPLHNFSRSVKYKTLGRPLKQIIPFVNLWKKGELVQPAEVPESLRTERFYLGDFGAAMELGDSDPFAPQLIYPPMEFCSPDRLHGKPASFACDMWSYMVIFAELYLGFPPFPTVFNGNVISGIVKSLGPLPEQWKGTYNHPGALDYWYDQSETPDPKLELAAKIARCRPEADPTEQKHVLNVMSKVFTRHSGPL</sequence>
<feature type="binding site" evidence="6">
    <location>
        <position position="94"/>
    </location>
    <ligand>
        <name>ATP</name>
        <dbReference type="ChEBI" id="CHEBI:30616"/>
    </ligand>
</feature>
<name>A0A2B7WSH1_9EURO</name>
<keyword evidence="2" id="KW-0808">Transferase</keyword>
<comment type="caution">
    <text evidence="9">The sequence shown here is derived from an EMBL/GenBank/DDBJ whole genome shotgun (WGS) entry which is preliminary data.</text>
</comment>
<dbReference type="SUPFAM" id="SSF56112">
    <property type="entry name" value="Protein kinase-like (PK-like)"/>
    <property type="match status" value="1"/>
</dbReference>
<dbReference type="GO" id="GO:0005524">
    <property type="term" value="F:ATP binding"/>
    <property type="evidence" value="ECO:0007669"/>
    <property type="project" value="UniProtKB-UniRule"/>
</dbReference>
<dbReference type="InterPro" id="IPR050494">
    <property type="entry name" value="Ser_Thr_dual-spec_kinase"/>
</dbReference>
<dbReference type="GO" id="GO:0004674">
    <property type="term" value="F:protein serine/threonine kinase activity"/>
    <property type="evidence" value="ECO:0007669"/>
    <property type="project" value="UniProtKB-KW"/>
</dbReference>
<keyword evidence="3 6" id="KW-0547">Nucleotide-binding</keyword>
<keyword evidence="5 6" id="KW-0067">ATP-binding</keyword>
<evidence type="ECO:0000256" key="1">
    <source>
        <dbReference type="ARBA" id="ARBA00022527"/>
    </source>
</evidence>
<accession>A0A2B7WSH1</accession>
<dbReference type="InterPro" id="IPR011009">
    <property type="entry name" value="Kinase-like_dom_sf"/>
</dbReference>
<evidence type="ECO:0000256" key="7">
    <source>
        <dbReference type="SAM" id="MobiDB-lite"/>
    </source>
</evidence>
<dbReference type="Proteomes" id="UP000223968">
    <property type="component" value="Unassembled WGS sequence"/>
</dbReference>
<organism evidence="9 10">
    <name type="scientific">Helicocarpus griseus UAMH5409</name>
    <dbReference type="NCBI Taxonomy" id="1447875"/>
    <lineage>
        <taxon>Eukaryota</taxon>
        <taxon>Fungi</taxon>
        <taxon>Dikarya</taxon>
        <taxon>Ascomycota</taxon>
        <taxon>Pezizomycotina</taxon>
        <taxon>Eurotiomycetes</taxon>
        <taxon>Eurotiomycetidae</taxon>
        <taxon>Onygenales</taxon>
        <taxon>Ajellomycetaceae</taxon>
        <taxon>Helicocarpus</taxon>
    </lineage>
</organism>
<evidence type="ECO:0000259" key="8">
    <source>
        <dbReference type="PROSITE" id="PS50011"/>
    </source>
</evidence>
<dbReference type="PROSITE" id="PS50011">
    <property type="entry name" value="PROTEIN_KINASE_DOM"/>
    <property type="match status" value="1"/>
</dbReference>
<dbReference type="PROSITE" id="PS00107">
    <property type="entry name" value="PROTEIN_KINASE_ATP"/>
    <property type="match status" value="1"/>
</dbReference>
<dbReference type="InterPro" id="IPR017441">
    <property type="entry name" value="Protein_kinase_ATP_BS"/>
</dbReference>
<feature type="region of interest" description="Disordered" evidence="7">
    <location>
        <begin position="1"/>
        <end position="20"/>
    </location>
</feature>
<evidence type="ECO:0000256" key="4">
    <source>
        <dbReference type="ARBA" id="ARBA00022777"/>
    </source>
</evidence>
<dbReference type="Gene3D" id="3.30.200.20">
    <property type="entry name" value="Phosphorylase Kinase, domain 1"/>
    <property type="match status" value="1"/>
</dbReference>
<reference evidence="9 10" key="1">
    <citation type="submission" date="2017-10" db="EMBL/GenBank/DDBJ databases">
        <title>Comparative genomics in systemic dimorphic fungi from Ajellomycetaceae.</title>
        <authorList>
            <person name="Munoz J.F."/>
            <person name="Mcewen J.G."/>
            <person name="Clay O.K."/>
            <person name="Cuomo C.A."/>
        </authorList>
    </citation>
    <scope>NUCLEOTIDE SEQUENCE [LARGE SCALE GENOMIC DNA]</scope>
    <source>
        <strain evidence="9 10">UAMH5409</strain>
    </source>
</reference>
<dbReference type="Gene3D" id="1.10.510.10">
    <property type="entry name" value="Transferase(Phosphotransferase) domain 1"/>
    <property type="match status" value="1"/>
</dbReference>
<dbReference type="EMBL" id="PDNB01000200">
    <property type="protein sequence ID" value="PGG99604.1"/>
    <property type="molecule type" value="Genomic_DNA"/>
</dbReference>
<proteinExistence type="predicted"/>
<gene>
    <name evidence="9" type="ORF">AJ79_08464</name>
</gene>
<dbReference type="PANTHER" id="PTHR24058">
    <property type="entry name" value="DUAL SPECIFICITY PROTEIN KINASE"/>
    <property type="match status" value="1"/>
</dbReference>
<evidence type="ECO:0000313" key="10">
    <source>
        <dbReference type="Proteomes" id="UP000223968"/>
    </source>
</evidence>
<keyword evidence="4 9" id="KW-0418">Kinase</keyword>
<evidence type="ECO:0000256" key="6">
    <source>
        <dbReference type="PROSITE-ProRule" id="PRU10141"/>
    </source>
</evidence>
<dbReference type="InterPro" id="IPR000719">
    <property type="entry name" value="Prot_kinase_dom"/>
</dbReference>
<keyword evidence="1 9" id="KW-0723">Serine/threonine-protein kinase</keyword>
<evidence type="ECO:0000256" key="3">
    <source>
        <dbReference type="ARBA" id="ARBA00022741"/>
    </source>
</evidence>
<keyword evidence="10" id="KW-1185">Reference proteome</keyword>
<feature type="domain" description="Protein kinase" evidence="8">
    <location>
        <begin position="65"/>
        <end position="364"/>
    </location>
</feature>
<dbReference type="SMART" id="SM00220">
    <property type="entry name" value="S_TKc"/>
    <property type="match status" value="1"/>
</dbReference>
<feature type="compositionally biased region" description="Polar residues" evidence="7">
    <location>
        <begin position="1"/>
        <end position="18"/>
    </location>
</feature>
<evidence type="ECO:0000313" key="9">
    <source>
        <dbReference type="EMBL" id="PGG99604.1"/>
    </source>
</evidence>
<dbReference type="STRING" id="1447875.A0A2B7WSH1"/>
<dbReference type="AlphaFoldDB" id="A0A2B7WSH1"/>
<evidence type="ECO:0000256" key="5">
    <source>
        <dbReference type="ARBA" id="ARBA00022840"/>
    </source>
</evidence>